<keyword evidence="1" id="KW-0560">Oxidoreductase</keyword>
<dbReference type="InterPro" id="IPR051278">
    <property type="entry name" value="HdrB/HdrD_reductase"/>
</dbReference>
<accession>A0A3B1BML7</accession>
<dbReference type="AlphaFoldDB" id="A0A3B1BML7"/>
<evidence type="ECO:0000256" key="1">
    <source>
        <dbReference type="ARBA" id="ARBA00023002"/>
    </source>
</evidence>
<protein>
    <submittedName>
        <fullName evidence="3">Heterodisulfide reductase subunit B-like protein</fullName>
    </submittedName>
</protein>
<dbReference type="Gene3D" id="3.40.50.11810">
    <property type="match status" value="1"/>
</dbReference>
<dbReference type="PANTHER" id="PTHR42947">
    <property type="entry name" value="COB--COM HETERODISULFIDE REDUCTASE SUBUNIT B 1"/>
    <property type="match status" value="1"/>
</dbReference>
<proteinExistence type="predicted"/>
<reference evidence="3" key="1">
    <citation type="submission" date="2018-06" db="EMBL/GenBank/DDBJ databases">
        <authorList>
            <person name="Zhirakovskaya E."/>
        </authorList>
    </citation>
    <scope>NUCLEOTIDE SEQUENCE</scope>
</reference>
<dbReference type="PANTHER" id="PTHR42947:SF1">
    <property type="entry name" value="COB--COM HETERODISULFIDE REDUCTASE SUBUNIT B 1"/>
    <property type="match status" value="1"/>
</dbReference>
<evidence type="ECO:0000313" key="3">
    <source>
        <dbReference type="EMBL" id="VAX11810.1"/>
    </source>
</evidence>
<sequence length="304" mass="34216">MSDKPVRIPYYPGCTMKTKALGFERSAMDCAEVIGFEMDELQDWNCCGASYPLTTDNLMGLTAPTNILVEAERRCQKEEVDPNLITLCVFCYNTLKRTEYAFGQDKKKLETVNAFLDRNYEGSIRVIHYIEYLRDVIGFDNLAAMVKTDMSKYRVAPYYGCLLLKPQKEIGLDDPEDPVILHDFLDALGCQVVDFPAQVDCCGSYLVMREPKKVSKLSYDILAMANEYGAETLVTACPLCQSNLDKSQSDKIQFADIDDTPVLYFTQLLAVALGLDTKTHQLEEHLIDPRPLFEAKGAADTESK</sequence>
<organism evidence="3">
    <name type="scientific">hydrothermal vent metagenome</name>
    <dbReference type="NCBI Taxonomy" id="652676"/>
    <lineage>
        <taxon>unclassified sequences</taxon>
        <taxon>metagenomes</taxon>
        <taxon>ecological metagenomes</taxon>
    </lineage>
</organism>
<name>A0A3B1BML7_9ZZZZ</name>
<dbReference type="Pfam" id="PF02754">
    <property type="entry name" value="CCG"/>
    <property type="match status" value="2"/>
</dbReference>
<dbReference type="GO" id="GO:0016491">
    <property type="term" value="F:oxidoreductase activity"/>
    <property type="evidence" value="ECO:0007669"/>
    <property type="project" value="UniProtKB-KW"/>
</dbReference>
<dbReference type="InterPro" id="IPR004017">
    <property type="entry name" value="Cys_rich_dom"/>
</dbReference>
<evidence type="ECO:0000259" key="2">
    <source>
        <dbReference type="Pfam" id="PF02754"/>
    </source>
</evidence>
<dbReference type="EMBL" id="UOFX01000091">
    <property type="protein sequence ID" value="VAX11810.1"/>
    <property type="molecule type" value="Genomic_DNA"/>
</dbReference>
<feature type="domain" description="Cysteine-rich" evidence="2">
    <location>
        <begin position="10"/>
        <end position="96"/>
    </location>
</feature>
<feature type="domain" description="Cysteine-rich" evidence="2">
    <location>
        <begin position="155"/>
        <end position="245"/>
    </location>
</feature>
<gene>
    <name evidence="3" type="ORF">MNBD_GAMMA26-1278</name>
</gene>